<keyword evidence="11" id="KW-1185">Reference proteome</keyword>
<comment type="caution">
    <text evidence="10">The sequence shown here is derived from an EMBL/GenBank/DDBJ whole genome shotgun (WGS) entry which is preliminary data.</text>
</comment>
<keyword evidence="6 8" id="KW-1133">Transmembrane helix</keyword>
<proteinExistence type="predicted"/>
<evidence type="ECO:0000256" key="3">
    <source>
        <dbReference type="ARBA" id="ARBA00022475"/>
    </source>
</evidence>
<dbReference type="PROSITE" id="PS50850">
    <property type="entry name" value="MFS"/>
    <property type="match status" value="1"/>
</dbReference>
<evidence type="ECO:0000256" key="2">
    <source>
        <dbReference type="ARBA" id="ARBA00022448"/>
    </source>
</evidence>
<dbReference type="Gene3D" id="1.20.1250.20">
    <property type="entry name" value="MFS general substrate transporter like domains"/>
    <property type="match status" value="1"/>
</dbReference>
<dbReference type="InterPro" id="IPR011701">
    <property type="entry name" value="MFS"/>
</dbReference>
<dbReference type="EMBL" id="BAAAHP010000219">
    <property type="protein sequence ID" value="GAA0900351.1"/>
    <property type="molecule type" value="Genomic_DNA"/>
</dbReference>
<comment type="subcellular location">
    <subcellularLocation>
        <location evidence="1">Cell membrane</location>
        <topology evidence="1">Multi-pass membrane protein</topology>
    </subcellularLocation>
</comment>
<dbReference type="Pfam" id="PF07690">
    <property type="entry name" value="MFS_1"/>
    <property type="match status" value="1"/>
</dbReference>
<evidence type="ECO:0000256" key="4">
    <source>
        <dbReference type="ARBA" id="ARBA00022692"/>
    </source>
</evidence>
<evidence type="ECO:0000313" key="10">
    <source>
        <dbReference type="EMBL" id="GAA0900351.1"/>
    </source>
</evidence>
<evidence type="ECO:0000256" key="6">
    <source>
        <dbReference type="ARBA" id="ARBA00022989"/>
    </source>
</evidence>
<dbReference type="InterPro" id="IPR036259">
    <property type="entry name" value="MFS_trans_sf"/>
</dbReference>
<keyword evidence="3" id="KW-1003">Cell membrane</keyword>
<feature type="transmembrane region" description="Helical" evidence="8">
    <location>
        <begin position="337"/>
        <end position="357"/>
    </location>
</feature>
<dbReference type="Proteomes" id="UP001499967">
    <property type="component" value="Unassembled WGS sequence"/>
</dbReference>
<protein>
    <submittedName>
        <fullName evidence="10">MFS transporter</fullName>
    </submittedName>
</protein>
<keyword evidence="5" id="KW-0769">Symport</keyword>
<evidence type="ECO:0000313" key="11">
    <source>
        <dbReference type="Proteomes" id="UP001499967"/>
    </source>
</evidence>
<evidence type="ECO:0000256" key="1">
    <source>
        <dbReference type="ARBA" id="ARBA00004651"/>
    </source>
</evidence>
<feature type="transmembrane region" description="Helical" evidence="8">
    <location>
        <begin position="275"/>
        <end position="299"/>
    </location>
</feature>
<sequence>MTETSAPAGPAARTQRKVIVAVALGNGIEYFDWAIYTALTTVFARQLFPSSDPTVAVLLSMATFALGFLARPVGAILFGNIADRRGRKFVLTVAITLTSLGSLVIAVVPTYEAIGVAAPAIVLLARLTQGLGAGGEASSAATFLVESAPSHRRGFFGSFQQMSTGAGLLAASLVAALITSLLPEEALNAYGWRLGFLLAAVFGFIALYLRRHVADARMAEEVVRLDAAERKRIRREAFRTHRVRLLQIFLLTIPGTIGNYMFLNYMAAFAHTTTGIPISTALLANSCAVAVYCALIPVAGLLTDRVGRKPCLIAFSVLYVLIPYPLFSLIGTTFTSVLLANLLGVAVLSIFSGTFTTMYNELFPTSIRVAASGIPFALAVSIFGGTAPYVTTQLFALGMADLIWVYLSVAGAIALVVALTLPETYRKEITS</sequence>
<feature type="transmembrane region" description="Helical" evidence="8">
    <location>
        <begin position="369"/>
        <end position="390"/>
    </location>
</feature>
<keyword evidence="2" id="KW-0813">Transport</keyword>
<dbReference type="PANTHER" id="PTHR43528">
    <property type="entry name" value="ALPHA-KETOGLUTARATE PERMEASE"/>
    <property type="match status" value="1"/>
</dbReference>
<feature type="transmembrane region" description="Helical" evidence="8">
    <location>
        <begin position="243"/>
        <end position="263"/>
    </location>
</feature>
<feature type="domain" description="Major facilitator superfamily (MFS) profile" evidence="9">
    <location>
        <begin position="18"/>
        <end position="426"/>
    </location>
</feature>
<dbReference type="RefSeq" id="WP_343945660.1">
    <property type="nucleotide sequence ID" value="NZ_BAAAHP010000219.1"/>
</dbReference>
<feature type="transmembrane region" description="Helical" evidence="8">
    <location>
        <begin position="311"/>
        <end position="331"/>
    </location>
</feature>
<dbReference type="InterPro" id="IPR051084">
    <property type="entry name" value="H+-coupled_symporters"/>
</dbReference>
<dbReference type="SUPFAM" id="SSF103473">
    <property type="entry name" value="MFS general substrate transporter"/>
    <property type="match status" value="1"/>
</dbReference>
<reference evidence="10 11" key="1">
    <citation type="journal article" date="2019" name="Int. J. Syst. Evol. Microbiol.">
        <title>The Global Catalogue of Microorganisms (GCM) 10K type strain sequencing project: providing services to taxonomists for standard genome sequencing and annotation.</title>
        <authorList>
            <consortium name="The Broad Institute Genomics Platform"/>
            <consortium name="The Broad Institute Genome Sequencing Center for Infectious Disease"/>
            <person name="Wu L."/>
            <person name="Ma J."/>
        </authorList>
    </citation>
    <scope>NUCLEOTIDE SEQUENCE [LARGE SCALE GENOMIC DNA]</scope>
    <source>
        <strain evidence="10 11">JCM 11117</strain>
    </source>
</reference>
<dbReference type="InterPro" id="IPR020846">
    <property type="entry name" value="MFS_dom"/>
</dbReference>
<organism evidence="10 11">
    <name type="scientific">Pseudonocardia zijingensis</name>
    <dbReference type="NCBI Taxonomy" id="153376"/>
    <lineage>
        <taxon>Bacteria</taxon>
        <taxon>Bacillati</taxon>
        <taxon>Actinomycetota</taxon>
        <taxon>Actinomycetes</taxon>
        <taxon>Pseudonocardiales</taxon>
        <taxon>Pseudonocardiaceae</taxon>
        <taxon>Pseudonocardia</taxon>
    </lineage>
</organism>
<gene>
    <name evidence="10" type="ORF">GCM10009559_66210</name>
</gene>
<feature type="transmembrane region" description="Helical" evidence="8">
    <location>
        <begin position="189"/>
        <end position="209"/>
    </location>
</feature>
<accession>A0ABN1NAQ9</accession>
<dbReference type="PANTHER" id="PTHR43528:SF1">
    <property type="entry name" value="ALPHA-KETOGLUTARATE PERMEASE"/>
    <property type="match status" value="1"/>
</dbReference>
<evidence type="ECO:0000259" key="9">
    <source>
        <dbReference type="PROSITE" id="PS50850"/>
    </source>
</evidence>
<evidence type="ECO:0000256" key="7">
    <source>
        <dbReference type="ARBA" id="ARBA00023136"/>
    </source>
</evidence>
<name>A0ABN1NAQ9_9PSEU</name>
<feature type="transmembrane region" description="Helical" evidence="8">
    <location>
        <begin position="55"/>
        <end position="77"/>
    </location>
</feature>
<feature type="transmembrane region" description="Helical" evidence="8">
    <location>
        <begin position="402"/>
        <end position="421"/>
    </location>
</feature>
<keyword evidence="7 8" id="KW-0472">Membrane</keyword>
<evidence type="ECO:0000256" key="8">
    <source>
        <dbReference type="SAM" id="Phobius"/>
    </source>
</evidence>
<evidence type="ECO:0000256" key="5">
    <source>
        <dbReference type="ARBA" id="ARBA00022847"/>
    </source>
</evidence>
<keyword evidence="4 8" id="KW-0812">Transmembrane</keyword>